<dbReference type="Proteomes" id="UP001072034">
    <property type="component" value="Unassembled WGS sequence"/>
</dbReference>
<name>A0ABT4IC19_9ACTO</name>
<organism evidence="2 3">
    <name type="scientific">Actinomyces israelii</name>
    <dbReference type="NCBI Taxonomy" id="1659"/>
    <lineage>
        <taxon>Bacteria</taxon>
        <taxon>Bacillati</taxon>
        <taxon>Actinomycetota</taxon>
        <taxon>Actinomycetes</taxon>
        <taxon>Actinomycetales</taxon>
        <taxon>Actinomycetaceae</taxon>
        <taxon>Actinomyces</taxon>
    </lineage>
</organism>
<dbReference type="RefSeq" id="WP_043562089.1">
    <property type="nucleotide sequence ID" value="NZ_JAPTMY010000030.1"/>
</dbReference>
<evidence type="ECO:0000313" key="2">
    <source>
        <dbReference type="EMBL" id="MCZ0858792.1"/>
    </source>
</evidence>
<sequence length="217" mass="24440">MGTDTIEIRQLPRLSTDDLKALPQLQGYDDPLGGDNTLFLAGLLDILIDPRRAEILLLLDNRSTDNFHEGNTCLIVGRGFHNLDYSYPRHRQGPIGEPINSYWIVPRPNSFLFISTMGLRYQWDFSFSATGLDFFALEIPGLIEPLPSYGYPGDPPESFFEDNMPKWNSKVNILGVSSLHTQPPHGQGGSGPDEQHADNRYGRMGILGILHRPKRHR</sequence>
<evidence type="ECO:0000256" key="1">
    <source>
        <dbReference type="SAM" id="MobiDB-lite"/>
    </source>
</evidence>
<proteinExistence type="predicted"/>
<keyword evidence="3" id="KW-1185">Reference proteome</keyword>
<accession>A0ABT4IC19</accession>
<evidence type="ECO:0000313" key="3">
    <source>
        <dbReference type="Proteomes" id="UP001072034"/>
    </source>
</evidence>
<feature type="region of interest" description="Disordered" evidence="1">
    <location>
        <begin position="178"/>
        <end position="198"/>
    </location>
</feature>
<reference evidence="2" key="1">
    <citation type="submission" date="2022-10" db="EMBL/GenBank/DDBJ databases">
        <title>Genome sequence of Actinomyces israelii ATCC 10048.</title>
        <authorList>
            <person name="Watt R.M."/>
            <person name="Tong W.M."/>
        </authorList>
    </citation>
    <scope>NUCLEOTIDE SEQUENCE</scope>
    <source>
        <strain evidence="2">ATCC 10048</strain>
    </source>
</reference>
<gene>
    <name evidence="2" type="ORF">OHJ16_12150</name>
</gene>
<protein>
    <submittedName>
        <fullName evidence="2">Uncharacterized protein</fullName>
    </submittedName>
</protein>
<dbReference type="EMBL" id="JAPTMY010000030">
    <property type="protein sequence ID" value="MCZ0858792.1"/>
    <property type="molecule type" value="Genomic_DNA"/>
</dbReference>
<comment type="caution">
    <text evidence="2">The sequence shown here is derived from an EMBL/GenBank/DDBJ whole genome shotgun (WGS) entry which is preliminary data.</text>
</comment>